<evidence type="ECO:0000313" key="4">
    <source>
        <dbReference type="Proteomes" id="UP000262371"/>
    </source>
</evidence>
<dbReference type="InterPro" id="IPR016477">
    <property type="entry name" value="Fructo-/Ketosamine-3-kinase"/>
</dbReference>
<dbReference type="PANTHER" id="PTHR12149:SF8">
    <property type="entry name" value="PROTEIN-RIBULOSAMINE 3-KINASE"/>
    <property type="match status" value="1"/>
</dbReference>
<dbReference type="InterPro" id="IPR011009">
    <property type="entry name" value="Kinase-like_dom_sf"/>
</dbReference>
<keyword evidence="2 3" id="KW-0808">Transferase</keyword>
<dbReference type="OrthoDB" id="5291879at2"/>
<dbReference type="RefSeq" id="WP_116703012.1">
    <property type="nucleotide sequence ID" value="NZ_QUWV01000070.1"/>
</dbReference>
<dbReference type="SUPFAM" id="SSF56112">
    <property type="entry name" value="Protein kinase-like (PK-like)"/>
    <property type="match status" value="1"/>
</dbReference>
<dbReference type="Gene3D" id="3.30.200.20">
    <property type="entry name" value="Phosphorylase Kinase, domain 1"/>
    <property type="match status" value="1"/>
</dbReference>
<dbReference type="Pfam" id="PF03881">
    <property type="entry name" value="Fructosamin_kin"/>
    <property type="match status" value="1"/>
</dbReference>
<gene>
    <name evidence="3" type="ORF">DY926_08705</name>
</gene>
<accession>A0A371Z041</accession>
<evidence type="ECO:0000256" key="1">
    <source>
        <dbReference type="ARBA" id="ARBA00009460"/>
    </source>
</evidence>
<dbReference type="GO" id="GO:0016301">
    <property type="term" value="F:kinase activity"/>
    <property type="evidence" value="ECO:0007669"/>
    <property type="project" value="UniProtKB-UniRule"/>
</dbReference>
<protein>
    <submittedName>
        <fullName evidence="3">Aminoglycoside phosphotransferase</fullName>
    </submittedName>
</protein>
<keyword evidence="4" id="KW-1185">Reference proteome</keyword>
<sequence length="276" mass="29984">MSRLARHGAALLGAQIWNWQALQGGDIAHTLLLYLNDGRKVVVKNGPDPVAEADMLRSLGRTGAPVPQVLGVDEDALVLQYLPADGTLSSGWLDLGHVLAQAHAGRPPQPDEACYGWPTDYAFGTLPVCNTWSRSWPEFWAQQRIGVHLEHVGIDLARQLEALMRRLPDLLPERPAASLLHGDLWGGNVLVSGGRVSGLIDPCCYYGHAEVDLATAGIFDRPAPTFYAAHGPLEAGYEVRFAIYRLWTALVHLRLFGPTYMPLVAHYLDATGANGG</sequence>
<dbReference type="AlphaFoldDB" id="A0A371Z041"/>
<dbReference type="PANTHER" id="PTHR12149">
    <property type="entry name" value="FRUCTOSAMINE 3 KINASE-RELATED PROTEIN"/>
    <property type="match status" value="1"/>
</dbReference>
<dbReference type="Proteomes" id="UP000262371">
    <property type="component" value="Unassembled WGS sequence"/>
</dbReference>
<comment type="caution">
    <text evidence="3">The sequence shown here is derived from an EMBL/GenBank/DDBJ whole genome shotgun (WGS) entry which is preliminary data.</text>
</comment>
<keyword evidence="2" id="KW-0418">Kinase</keyword>
<proteinExistence type="inferred from homology"/>
<name>A0A371Z041_9PROT</name>
<organism evidence="3 4">
    <name type="scientific">Komagataeibacter melaceti</name>
    <dbReference type="NCBI Taxonomy" id="2766577"/>
    <lineage>
        <taxon>Bacteria</taxon>
        <taxon>Pseudomonadati</taxon>
        <taxon>Pseudomonadota</taxon>
        <taxon>Alphaproteobacteria</taxon>
        <taxon>Acetobacterales</taxon>
        <taxon>Acetobacteraceae</taxon>
        <taxon>Komagataeibacter</taxon>
    </lineage>
</organism>
<comment type="similarity">
    <text evidence="1 2">Belongs to the fructosamine kinase family.</text>
</comment>
<reference evidence="3 4" key="1">
    <citation type="submission" date="2018-08" db="EMBL/GenBank/DDBJ databases">
        <title>Komagataeibacter sp. AV 382.</title>
        <authorList>
            <person name="Skraban J."/>
            <person name="Trcek J."/>
        </authorList>
    </citation>
    <scope>NUCLEOTIDE SEQUENCE [LARGE SCALE GENOMIC DNA]</scope>
    <source>
        <strain evidence="3 4">AV 382</strain>
    </source>
</reference>
<dbReference type="PIRSF" id="PIRSF006221">
    <property type="entry name" value="Ketosamine-3-kinase"/>
    <property type="match status" value="1"/>
</dbReference>
<dbReference type="Gene3D" id="3.90.1200.10">
    <property type="match status" value="1"/>
</dbReference>
<evidence type="ECO:0000313" key="3">
    <source>
        <dbReference type="EMBL" id="RFD19856.1"/>
    </source>
</evidence>
<dbReference type="EMBL" id="QUWV01000070">
    <property type="protein sequence ID" value="RFD19856.1"/>
    <property type="molecule type" value="Genomic_DNA"/>
</dbReference>
<evidence type="ECO:0000256" key="2">
    <source>
        <dbReference type="PIRNR" id="PIRNR006221"/>
    </source>
</evidence>